<name>A0A285HWW8_9FIRM</name>
<gene>
    <name evidence="1" type="ORF">SAMN06265827_12658</name>
</gene>
<reference evidence="2" key="1">
    <citation type="submission" date="2017-09" db="EMBL/GenBank/DDBJ databases">
        <authorList>
            <person name="Varghese N."/>
            <person name="Submissions S."/>
        </authorList>
    </citation>
    <scope>NUCLEOTIDE SEQUENCE [LARGE SCALE GENOMIC DNA]</scope>
    <source>
        <strain evidence="2">MSL47</strain>
    </source>
</reference>
<keyword evidence="2" id="KW-1185">Reference proteome</keyword>
<dbReference type="RefSeq" id="WP_097018967.1">
    <property type="nucleotide sequence ID" value="NZ_OBDZ01000026.1"/>
</dbReference>
<protein>
    <submittedName>
        <fullName evidence="1">Uncharacterized protein</fullName>
    </submittedName>
</protein>
<dbReference type="Proteomes" id="UP000219573">
    <property type="component" value="Unassembled WGS sequence"/>
</dbReference>
<dbReference type="OrthoDB" id="2111766at2"/>
<dbReference type="EMBL" id="OBDZ01000026">
    <property type="protein sequence ID" value="SNY40232.1"/>
    <property type="molecule type" value="Genomic_DNA"/>
</dbReference>
<evidence type="ECO:0000313" key="1">
    <source>
        <dbReference type="EMBL" id="SNY40232.1"/>
    </source>
</evidence>
<sequence>MILKCDDHVSDYNVKFVKRNADQIGNVKEFEIFRHSEDSPYENEGNSHFNYTFILKDDKENQIWFQTNCGYGGSGPLATQEILQILGLKSDYQVDKKEYIKETNLTPEHKLNFIVGTYRKGRTPIDTHSWSDMNERFWVMTDFKYAYQLFDFKKILKSIGYLDNFFIETEIELPEEIAKPNPTKDGGPRDLYRNEWRGYATNNEFRLNHQFPEVEDNFLKIFFKNLVEKHGGTIQFKEV</sequence>
<dbReference type="AlphaFoldDB" id="A0A285HWW8"/>
<evidence type="ECO:0000313" key="2">
    <source>
        <dbReference type="Proteomes" id="UP000219573"/>
    </source>
</evidence>
<accession>A0A285HWW8</accession>
<organism evidence="1 2">
    <name type="scientific">Orenia metallireducens</name>
    <dbReference type="NCBI Taxonomy" id="1413210"/>
    <lineage>
        <taxon>Bacteria</taxon>
        <taxon>Bacillati</taxon>
        <taxon>Bacillota</taxon>
        <taxon>Clostridia</taxon>
        <taxon>Halanaerobiales</taxon>
        <taxon>Halobacteroidaceae</taxon>
        <taxon>Orenia</taxon>
    </lineage>
</organism>
<proteinExistence type="predicted"/>